<dbReference type="RefSeq" id="XP_012208841.1">
    <property type="nucleotide sequence ID" value="XM_012353451.1"/>
</dbReference>
<keyword evidence="2" id="KW-1185">Reference proteome</keyword>
<dbReference type="KEGG" id="spar:SPRG_14323"/>
<gene>
    <name evidence="1" type="ORF">SPRG_14323</name>
</gene>
<reference evidence="1 2" key="1">
    <citation type="journal article" date="2013" name="PLoS Genet.">
        <title>Distinctive expansion of potential virulence genes in the genome of the oomycete fish pathogen Saprolegnia parasitica.</title>
        <authorList>
            <person name="Jiang R.H."/>
            <person name="de Bruijn I."/>
            <person name="Haas B.J."/>
            <person name="Belmonte R."/>
            <person name="Lobach L."/>
            <person name="Christie J."/>
            <person name="van den Ackerveken G."/>
            <person name="Bottin A."/>
            <person name="Bulone V."/>
            <person name="Diaz-Moreno S.M."/>
            <person name="Dumas B."/>
            <person name="Fan L."/>
            <person name="Gaulin E."/>
            <person name="Govers F."/>
            <person name="Grenville-Briggs L.J."/>
            <person name="Horner N.R."/>
            <person name="Levin J.Z."/>
            <person name="Mammella M."/>
            <person name="Meijer H.J."/>
            <person name="Morris P."/>
            <person name="Nusbaum C."/>
            <person name="Oome S."/>
            <person name="Phillips A.J."/>
            <person name="van Rooyen D."/>
            <person name="Rzeszutek E."/>
            <person name="Saraiva M."/>
            <person name="Secombes C.J."/>
            <person name="Seidl M.F."/>
            <person name="Snel B."/>
            <person name="Stassen J.H."/>
            <person name="Sykes S."/>
            <person name="Tripathy S."/>
            <person name="van den Berg H."/>
            <person name="Vega-Arreguin J.C."/>
            <person name="Wawra S."/>
            <person name="Young S.K."/>
            <person name="Zeng Q."/>
            <person name="Dieguez-Uribeondo J."/>
            <person name="Russ C."/>
            <person name="Tyler B.M."/>
            <person name="van West P."/>
        </authorList>
    </citation>
    <scope>NUCLEOTIDE SEQUENCE [LARGE SCALE GENOMIC DNA]</scope>
    <source>
        <strain evidence="1 2">CBS 223.65</strain>
    </source>
</reference>
<dbReference type="EMBL" id="KK583312">
    <property type="protein sequence ID" value="KDO20451.1"/>
    <property type="molecule type" value="Genomic_DNA"/>
</dbReference>
<name>A0A067C1L2_SAPPC</name>
<proteinExistence type="predicted"/>
<dbReference type="Proteomes" id="UP000030745">
    <property type="component" value="Unassembled WGS sequence"/>
</dbReference>
<organism evidence="1 2">
    <name type="scientific">Saprolegnia parasitica (strain CBS 223.65)</name>
    <dbReference type="NCBI Taxonomy" id="695850"/>
    <lineage>
        <taxon>Eukaryota</taxon>
        <taxon>Sar</taxon>
        <taxon>Stramenopiles</taxon>
        <taxon>Oomycota</taxon>
        <taxon>Saprolegniomycetes</taxon>
        <taxon>Saprolegniales</taxon>
        <taxon>Saprolegniaceae</taxon>
        <taxon>Saprolegnia</taxon>
    </lineage>
</organism>
<dbReference type="VEuPathDB" id="FungiDB:SPRG_14323"/>
<protein>
    <submittedName>
        <fullName evidence="1">Uncharacterized protein</fullName>
    </submittedName>
</protein>
<accession>A0A067C1L2</accession>
<evidence type="ECO:0000313" key="1">
    <source>
        <dbReference type="EMBL" id="KDO20451.1"/>
    </source>
</evidence>
<dbReference type="GeneID" id="24136132"/>
<dbReference type="AlphaFoldDB" id="A0A067C1L2"/>
<sequence>MAKDPEWMLVTPTSSPLDAVVDAMILSKGPNVHQLQTRLHDAVASQVTAILNELREPSATAFDGRVHRAHDNVLRLDSVSNDDPDDGDSNVLWTCAPLSYVNE</sequence>
<evidence type="ECO:0000313" key="2">
    <source>
        <dbReference type="Proteomes" id="UP000030745"/>
    </source>
</evidence>